<protein>
    <submittedName>
        <fullName evidence="2">Uncharacterized protein</fullName>
    </submittedName>
</protein>
<dbReference type="AlphaFoldDB" id="A0AAE9I457"/>
<evidence type="ECO:0000313" key="1">
    <source>
        <dbReference type="EMBL" id="TSP12066.1"/>
    </source>
</evidence>
<reference evidence="2" key="3">
    <citation type="submission" date="2022-05" db="EMBL/GenBank/DDBJ databases">
        <authorList>
            <person name="Kunte H.-J."/>
        </authorList>
    </citation>
    <scope>NUCLEOTIDE SEQUENCE</scope>
    <source>
        <strain evidence="2">G5</strain>
    </source>
</reference>
<dbReference type="Proteomes" id="UP000318943">
    <property type="component" value="Unassembled WGS sequence"/>
</dbReference>
<dbReference type="Proteomes" id="UP001056132">
    <property type="component" value="Chromosome 2"/>
</dbReference>
<reference evidence="2" key="2">
    <citation type="journal article" date="2022" name="Microbiol. Resour. Announc.">
        <title>Genome Sequence of Cupriavidus campinensis Strain G5, a Member of a Bacterial Consortium Capable of Polyethylene Degradation.</title>
        <authorList>
            <person name="Schneider B."/>
            <person name="Pfeiffer F."/>
            <person name="Dyall-Smith M."/>
            <person name="Kunte H.J."/>
        </authorList>
    </citation>
    <scope>NUCLEOTIDE SEQUENCE</scope>
    <source>
        <strain evidence="2">G5</strain>
    </source>
</reference>
<accession>A0AAE9I457</accession>
<sequence>MPDPQLIMPERDALGNLTGSRYVPGRFVNIRKRRFSTVAITNSLTGTQRHVSPGVSLTALDQLLKLNPYLVEARGNYAVVNPFAKLGRALPPLVDCMLTVELLANRGQPHLHAVFVNETRMTRVQTQLLSRGVTVELVADRSVSALALKNAARCYQTLLGLDIRALRAAAQAFAGLLLENYASWQEEELTLDQCLEKMEKVARCTAIDAANLFCTAHAYGYLRVDPAHELHPYRSLILEVPHHEA</sequence>
<evidence type="ECO:0000313" key="2">
    <source>
        <dbReference type="EMBL" id="URF06278.1"/>
    </source>
</evidence>
<organism evidence="2 4">
    <name type="scientific">Cupriavidus campinensis</name>
    <dbReference type="NCBI Taxonomy" id="151783"/>
    <lineage>
        <taxon>Bacteria</taxon>
        <taxon>Pseudomonadati</taxon>
        <taxon>Pseudomonadota</taxon>
        <taxon>Betaproteobacteria</taxon>
        <taxon>Burkholderiales</taxon>
        <taxon>Burkholderiaceae</taxon>
        <taxon>Cupriavidus</taxon>
    </lineage>
</organism>
<dbReference type="EMBL" id="VCIZ01000007">
    <property type="protein sequence ID" value="TSP12066.1"/>
    <property type="molecule type" value="Genomic_DNA"/>
</dbReference>
<dbReference type="EMBL" id="CP097331">
    <property type="protein sequence ID" value="URF06278.1"/>
    <property type="molecule type" value="Genomic_DNA"/>
</dbReference>
<reference evidence="1 3" key="1">
    <citation type="submission" date="2019-05" db="EMBL/GenBank/DDBJ databases">
        <title>Whole genome sequence analysis of Cupriavidus campinensis S14E4C strain.</title>
        <authorList>
            <person name="Abbaszade G."/>
            <person name="Szabo A."/>
            <person name="Toumi M."/>
            <person name="Toth E."/>
        </authorList>
    </citation>
    <scope>NUCLEOTIDE SEQUENCE [LARGE SCALE GENOMIC DNA]</scope>
    <source>
        <strain evidence="1 3">S14E4C</strain>
    </source>
</reference>
<gene>
    <name evidence="1" type="ORF">FGG12_13675</name>
    <name evidence="2" type="ORF">M5D45_24510</name>
</gene>
<dbReference type="RefSeq" id="WP_144198219.1">
    <property type="nucleotide sequence ID" value="NZ_CP043441.1"/>
</dbReference>
<dbReference type="KEGG" id="ccam:M5D45_24510"/>
<evidence type="ECO:0000313" key="3">
    <source>
        <dbReference type="Proteomes" id="UP000318943"/>
    </source>
</evidence>
<evidence type="ECO:0000313" key="4">
    <source>
        <dbReference type="Proteomes" id="UP001056132"/>
    </source>
</evidence>
<name>A0AAE9I457_9BURK</name>
<proteinExistence type="predicted"/>
<keyword evidence="3" id="KW-1185">Reference proteome</keyword>